<evidence type="ECO:0000313" key="3">
    <source>
        <dbReference type="Proteomes" id="UP000799537"/>
    </source>
</evidence>
<dbReference type="AlphaFoldDB" id="A0A6A6CL61"/>
<feature type="compositionally biased region" description="Basic and acidic residues" evidence="1">
    <location>
        <begin position="400"/>
        <end position="412"/>
    </location>
</feature>
<feature type="region of interest" description="Disordered" evidence="1">
    <location>
        <begin position="265"/>
        <end position="310"/>
    </location>
</feature>
<feature type="region of interest" description="Disordered" evidence="1">
    <location>
        <begin position="222"/>
        <end position="246"/>
    </location>
</feature>
<dbReference type="GeneID" id="54566065"/>
<evidence type="ECO:0000256" key="1">
    <source>
        <dbReference type="SAM" id="MobiDB-lite"/>
    </source>
</evidence>
<feature type="region of interest" description="Disordered" evidence="1">
    <location>
        <begin position="400"/>
        <end position="433"/>
    </location>
</feature>
<name>A0A6A6CL61_ZASCE</name>
<evidence type="ECO:0000313" key="2">
    <source>
        <dbReference type="EMBL" id="KAF2166938.1"/>
    </source>
</evidence>
<accession>A0A6A6CL61</accession>
<feature type="region of interest" description="Disordered" evidence="1">
    <location>
        <begin position="15"/>
        <end position="108"/>
    </location>
</feature>
<organism evidence="2 3">
    <name type="scientific">Zasmidium cellare ATCC 36951</name>
    <dbReference type="NCBI Taxonomy" id="1080233"/>
    <lineage>
        <taxon>Eukaryota</taxon>
        <taxon>Fungi</taxon>
        <taxon>Dikarya</taxon>
        <taxon>Ascomycota</taxon>
        <taxon>Pezizomycotina</taxon>
        <taxon>Dothideomycetes</taxon>
        <taxon>Dothideomycetidae</taxon>
        <taxon>Mycosphaerellales</taxon>
        <taxon>Mycosphaerellaceae</taxon>
        <taxon>Zasmidium</taxon>
    </lineage>
</organism>
<dbReference type="Pfam" id="PF13136">
    <property type="entry name" value="DUF3984"/>
    <property type="match status" value="1"/>
</dbReference>
<dbReference type="RefSeq" id="XP_033667827.1">
    <property type="nucleotide sequence ID" value="XM_033812793.1"/>
</dbReference>
<proteinExistence type="predicted"/>
<feature type="compositionally biased region" description="Polar residues" evidence="1">
    <location>
        <begin position="224"/>
        <end position="234"/>
    </location>
</feature>
<dbReference type="EMBL" id="ML993595">
    <property type="protein sequence ID" value="KAF2166938.1"/>
    <property type="molecule type" value="Genomic_DNA"/>
</dbReference>
<dbReference type="InterPro" id="IPR025040">
    <property type="entry name" value="DUF3984"/>
</dbReference>
<sequence length="449" mass="49289">MAFPTSLLALHVHFSDDNTKMSGTSTPRSRSRSKRSTTNLSDLRLAPLSTRFVEPPQDRKTPKSPYDETPDAYFTRQHSSYIHGKSAPSTPGILSRSSSRKNLGAGLSRKSSIYDEDDADDEVSYSYAAPVRHFGGERADVGSGQIPKAKSDAALLLAQGQQRRDRERLAGQGVPLSKRHRYTGRPKSGVQTPKRESAVVDDSWLTHTGAITSALVQEGKGQSWLASRESSTSLAVPESEDDEDDDHYEEMAALNASTAKLQLASFDGGSPVSTRVSRSGWGSKYGSRSVSRRTSRLASPEGTRTPRRADVAGYFDNHEPDLPEEEPGFLDPKDRNEELEAQLEVERLTTSKSFGMGNVVDRLMNFNLFKADDGAETTDDESVHVRDDETLEEAKERMAAELKRRREEKEKLVSQPPPAPLGDGQEGQGEGAGWKDAAWLLSVASKAMF</sequence>
<keyword evidence="3" id="KW-1185">Reference proteome</keyword>
<dbReference type="Proteomes" id="UP000799537">
    <property type="component" value="Unassembled WGS sequence"/>
</dbReference>
<dbReference type="OrthoDB" id="5339776at2759"/>
<protein>
    <submittedName>
        <fullName evidence="2">Uncharacterized protein</fullName>
    </submittedName>
</protein>
<reference evidence="2" key="1">
    <citation type="journal article" date="2020" name="Stud. Mycol.">
        <title>101 Dothideomycetes genomes: a test case for predicting lifestyles and emergence of pathogens.</title>
        <authorList>
            <person name="Haridas S."/>
            <person name="Albert R."/>
            <person name="Binder M."/>
            <person name="Bloem J."/>
            <person name="Labutti K."/>
            <person name="Salamov A."/>
            <person name="Andreopoulos B."/>
            <person name="Baker S."/>
            <person name="Barry K."/>
            <person name="Bills G."/>
            <person name="Bluhm B."/>
            <person name="Cannon C."/>
            <person name="Castanera R."/>
            <person name="Culley D."/>
            <person name="Daum C."/>
            <person name="Ezra D."/>
            <person name="Gonzalez J."/>
            <person name="Henrissat B."/>
            <person name="Kuo A."/>
            <person name="Liang C."/>
            <person name="Lipzen A."/>
            <person name="Lutzoni F."/>
            <person name="Magnuson J."/>
            <person name="Mondo S."/>
            <person name="Nolan M."/>
            <person name="Ohm R."/>
            <person name="Pangilinan J."/>
            <person name="Park H.-J."/>
            <person name="Ramirez L."/>
            <person name="Alfaro M."/>
            <person name="Sun H."/>
            <person name="Tritt A."/>
            <person name="Yoshinaga Y."/>
            <person name="Zwiers L.-H."/>
            <person name="Turgeon B."/>
            <person name="Goodwin S."/>
            <person name="Spatafora J."/>
            <person name="Crous P."/>
            <person name="Grigoriev I."/>
        </authorList>
    </citation>
    <scope>NUCLEOTIDE SEQUENCE</scope>
    <source>
        <strain evidence="2">ATCC 36951</strain>
    </source>
</reference>
<gene>
    <name evidence="2" type="ORF">M409DRAFT_54700</name>
</gene>